<accession>A0ABD5PDW8</accession>
<gene>
    <name evidence="2" type="ORF">ACFO0N_13240</name>
</gene>
<organism evidence="2 3">
    <name type="scientific">Halobium salinum</name>
    <dbReference type="NCBI Taxonomy" id="1364940"/>
    <lineage>
        <taxon>Archaea</taxon>
        <taxon>Methanobacteriati</taxon>
        <taxon>Methanobacteriota</taxon>
        <taxon>Stenosarchaea group</taxon>
        <taxon>Halobacteria</taxon>
        <taxon>Halobacteriales</taxon>
        <taxon>Haloferacaceae</taxon>
        <taxon>Halobium</taxon>
    </lineage>
</organism>
<proteinExistence type="predicted"/>
<comment type="caution">
    <text evidence="2">The sequence shown here is derived from an EMBL/GenBank/DDBJ whole genome shotgun (WGS) entry which is preliminary data.</text>
</comment>
<evidence type="ECO:0000256" key="1">
    <source>
        <dbReference type="SAM" id="MobiDB-lite"/>
    </source>
</evidence>
<dbReference type="AlphaFoldDB" id="A0ABD5PDW8"/>
<keyword evidence="3" id="KW-1185">Reference proteome</keyword>
<feature type="compositionally biased region" description="Polar residues" evidence="1">
    <location>
        <begin position="43"/>
        <end position="55"/>
    </location>
</feature>
<evidence type="ECO:0000313" key="3">
    <source>
        <dbReference type="Proteomes" id="UP001595921"/>
    </source>
</evidence>
<dbReference type="RefSeq" id="WP_267619842.1">
    <property type="nucleotide sequence ID" value="NZ_JAODIW010000004.1"/>
</dbReference>
<sequence>MQRRAFLAALGTVGVADCLGLGDDATFRYEGDGYRTREVEKGTPTTTATPRNESR</sequence>
<feature type="region of interest" description="Disordered" evidence="1">
    <location>
        <begin position="36"/>
        <end position="55"/>
    </location>
</feature>
<protein>
    <submittedName>
        <fullName evidence="2">Uncharacterized protein</fullName>
    </submittedName>
</protein>
<name>A0ABD5PDW8_9EURY</name>
<dbReference type="Proteomes" id="UP001595921">
    <property type="component" value="Unassembled WGS sequence"/>
</dbReference>
<reference evidence="2 3" key="1">
    <citation type="journal article" date="2019" name="Int. J. Syst. Evol. Microbiol.">
        <title>The Global Catalogue of Microorganisms (GCM) 10K type strain sequencing project: providing services to taxonomists for standard genome sequencing and annotation.</title>
        <authorList>
            <consortium name="The Broad Institute Genomics Platform"/>
            <consortium name="The Broad Institute Genome Sequencing Center for Infectious Disease"/>
            <person name="Wu L."/>
            <person name="Ma J."/>
        </authorList>
    </citation>
    <scope>NUCLEOTIDE SEQUENCE [LARGE SCALE GENOMIC DNA]</scope>
    <source>
        <strain evidence="2 3">CGMCC 1.12553</strain>
    </source>
</reference>
<evidence type="ECO:0000313" key="2">
    <source>
        <dbReference type="EMBL" id="MFC4358908.1"/>
    </source>
</evidence>
<dbReference type="EMBL" id="JBHSDS010000007">
    <property type="protein sequence ID" value="MFC4358908.1"/>
    <property type="molecule type" value="Genomic_DNA"/>
</dbReference>